<protein>
    <submittedName>
        <fullName evidence="1">Uncharacterized protein</fullName>
    </submittedName>
</protein>
<keyword evidence="2" id="KW-1185">Reference proteome</keyword>
<proteinExistence type="predicted"/>
<dbReference type="EMBL" id="CM007384">
    <property type="protein sequence ID" value="ONK72992.1"/>
    <property type="molecule type" value="Genomic_DNA"/>
</dbReference>
<dbReference type="Gramene" id="ONK72992">
    <property type="protein sequence ID" value="ONK72992"/>
    <property type="gene ID" value="A4U43_C04F25860"/>
</dbReference>
<evidence type="ECO:0000313" key="1">
    <source>
        <dbReference type="EMBL" id="ONK72992.1"/>
    </source>
</evidence>
<gene>
    <name evidence="1" type="ORF">A4U43_C04F25860</name>
</gene>
<dbReference type="AlphaFoldDB" id="A0A5P1F491"/>
<feature type="non-terminal residue" evidence="1">
    <location>
        <position position="1"/>
    </location>
</feature>
<reference evidence="2" key="1">
    <citation type="journal article" date="2017" name="Nat. Commun.">
        <title>The asparagus genome sheds light on the origin and evolution of a young Y chromosome.</title>
        <authorList>
            <person name="Harkess A."/>
            <person name="Zhou J."/>
            <person name="Xu C."/>
            <person name="Bowers J.E."/>
            <person name="Van der Hulst R."/>
            <person name="Ayyampalayam S."/>
            <person name="Mercati F."/>
            <person name="Riccardi P."/>
            <person name="McKain M.R."/>
            <person name="Kakrana A."/>
            <person name="Tang H."/>
            <person name="Ray J."/>
            <person name="Groenendijk J."/>
            <person name="Arikit S."/>
            <person name="Mathioni S.M."/>
            <person name="Nakano M."/>
            <person name="Shan H."/>
            <person name="Telgmann-Rauber A."/>
            <person name="Kanno A."/>
            <person name="Yue Z."/>
            <person name="Chen H."/>
            <person name="Li W."/>
            <person name="Chen Y."/>
            <person name="Xu X."/>
            <person name="Zhang Y."/>
            <person name="Luo S."/>
            <person name="Chen H."/>
            <person name="Gao J."/>
            <person name="Mao Z."/>
            <person name="Pires J.C."/>
            <person name="Luo M."/>
            <person name="Kudrna D."/>
            <person name="Wing R.A."/>
            <person name="Meyers B.C."/>
            <person name="Yi K."/>
            <person name="Kong H."/>
            <person name="Lavrijsen P."/>
            <person name="Sunseri F."/>
            <person name="Falavigna A."/>
            <person name="Ye Y."/>
            <person name="Leebens-Mack J.H."/>
            <person name="Chen G."/>
        </authorList>
    </citation>
    <scope>NUCLEOTIDE SEQUENCE [LARGE SCALE GENOMIC DNA]</scope>
    <source>
        <strain evidence="2">cv. DH0086</strain>
    </source>
</reference>
<evidence type="ECO:0000313" key="2">
    <source>
        <dbReference type="Proteomes" id="UP000243459"/>
    </source>
</evidence>
<organism evidence="1 2">
    <name type="scientific">Asparagus officinalis</name>
    <name type="common">Garden asparagus</name>
    <dbReference type="NCBI Taxonomy" id="4686"/>
    <lineage>
        <taxon>Eukaryota</taxon>
        <taxon>Viridiplantae</taxon>
        <taxon>Streptophyta</taxon>
        <taxon>Embryophyta</taxon>
        <taxon>Tracheophyta</taxon>
        <taxon>Spermatophyta</taxon>
        <taxon>Magnoliopsida</taxon>
        <taxon>Liliopsida</taxon>
        <taxon>Asparagales</taxon>
        <taxon>Asparagaceae</taxon>
        <taxon>Asparagoideae</taxon>
        <taxon>Asparagus</taxon>
    </lineage>
</organism>
<dbReference type="Proteomes" id="UP000243459">
    <property type="component" value="Chromosome 4"/>
</dbReference>
<accession>A0A5P1F491</accession>
<name>A0A5P1F491_ASPOF</name>
<sequence>TCIVTGSLGGIEVELKDQVPDDYFSIPVLAVIFVTGPRRHLRLRLSGPRRHRRRLRLRLSDPRRRRRLRSLSSSSSSQALVLVFVSDPHRPRPRFLRPLHMVTTTDERERVGSDERGEEEDDAGPVLGDLVMDLARDVLPEPGHDLLLEGRESVHNRLHLHRNLPHFYLFIYYFYKKNSPFLSSSISSPGPAAFGFELVEALALWLVLLDFNGEAGKKNFLGHGVMCLRRWIMSWRKERSRRAETALRGLGPFYGVNGACDFN</sequence>